<dbReference type="AlphaFoldDB" id="Q60CB6"/>
<dbReference type="STRING" id="243233.MCA0193"/>
<evidence type="ECO:0000313" key="1">
    <source>
        <dbReference type="EMBL" id="AAU90691.1"/>
    </source>
</evidence>
<protein>
    <submittedName>
        <fullName evidence="1">Uncharacterized protein</fullName>
    </submittedName>
</protein>
<dbReference type="Proteomes" id="UP000006821">
    <property type="component" value="Chromosome"/>
</dbReference>
<dbReference type="HOGENOM" id="CLU_2070321_0_0_6"/>
<accession>Q60CB6</accession>
<name>Q60CB6_METCA</name>
<gene>
    <name evidence="1" type="ordered locus">MCA0193</name>
</gene>
<evidence type="ECO:0000313" key="2">
    <source>
        <dbReference type="Proteomes" id="UP000006821"/>
    </source>
</evidence>
<organism evidence="1 2">
    <name type="scientific">Methylococcus capsulatus (strain ATCC 33009 / NCIMB 11132 / Bath)</name>
    <dbReference type="NCBI Taxonomy" id="243233"/>
    <lineage>
        <taxon>Bacteria</taxon>
        <taxon>Pseudomonadati</taxon>
        <taxon>Pseudomonadota</taxon>
        <taxon>Gammaproteobacteria</taxon>
        <taxon>Methylococcales</taxon>
        <taxon>Methylococcaceae</taxon>
        <taxon>Methylococcus</taxon>
    </lineage>
</organism>
<proteinExistence type="predicted"/>
<sequence length="118" mass="13651">MFNHRKHILEIFVHCSFPPHGIDSQPVILKLVRGREVRRMNTVQAIPLFSQAFQDVSSYIASIRAPYTLQDIQGFNTAYKRAYPSLSREEKRRIEAFVDTMIERVAQKELASKIFGVV</sequence>
<dbReference type="KEGG" id="mca:MCA0193"/>
<reference evidence="1 2" key="1">
    <citation type="journal article" date="2004" name="PLoS Biol.">
        <title>Genomic insights into methanotrophy: the complete genome sequence of Methylococcus capsulatus (Bath).</title>
        <authorList>
            <person name="Ward N.L."/>
            <person name="Larsen O."/>
            <person name="Sakwa J."/>
            <person name="Bruseth L."/>
            <person name="Khouri H.M."/>
            <person name="Durkin A.S."/>
            <person name="Dimitrov G."/>
            <person name="Jiang L."/>
            <person name="Scanlan D."/>
            <person name="Kang K.H."/>
            <person name="Lewis M.R."/>
            <person name="Nelson K.E."/>
            <person name="Methe B.A."/>
            <person name="Wu M."/>
            <person name="Heidelberg J.F."/>
            <person name="Paulsen I.T."/>
            <person name="Fouts D.E."/>
            <person name="Ravel J."/>
            <person name="Tettelin H."/>
            <person name="Ren Q."/>
            <person name="Read T.D."/>
            <person name="DeBoy R.T."/>
            <person name="Seshadri R."/>
            <person name="Salzberg S.L."/>
            <person name="Jensen H.B."/>
            <person name="Birkeland N.K."/>
            <person name="Nelson W.C."/>
            <person name="Dodson R.J."/>
            <person name="Grindhaug S.H."/>
            <person name="Holt I.E."/>
            <person name="Eidhammer I."/>
            <person name="Jonasen I."/>
            <person name="Vanaken S."/>
            <person name="Utterback T.R."/>
            <person name="Feldblyum T.V."/>
            <person name="Fraser C.M."/>
            <person name="Lillehaug J.R."/>
            <person name="Eisen J.A."/>
        </authorList>
    </citation>
    <scope>NUCLEOTIDE SEQUENCE [LARGE SCALE GENOMIC DNA]</scope>
    <source>
        <strain evidence="2">ATCC 33009 / NCIMB 11132 / Bath</strain>
    </source>
</reference>
<dbReference type="EMBL" id="AE017282">
    <property type="protein sequence ID" value="AAU90691.1"/>
    <property type="molecule type" value="Genomic_DNA"/>
</dbReference>